<organism evidence="1 2">
    <name type="scientific">Cohnella hongkongensis</name>
    <dbReference type="NCBI Taxonomy" id="178337"/>
    <lineage>
        <taxon>Bacteria</taxon>
        <taxon>Bacillati</taxon>
        <taxon>Bacillota</taxon>
        <taxon>Bacilli</taxon>
        <taxon>Bacillales</taxon>
        <taxon>Paenibacillaceae</taxon>
        <taxon>Cohnella</taxon>
    </lineage>
</organism>
<protein>
    <submittedName>
        <fullName evidence="1">Uncharacterized protein</fullName>
    </submittedName>
</protein>
<reference evidence="2" key="1">
    <citation type="journal article" date="2019" name="Int. J. Syst. Evol. Microbiol.">
        <title>The Global Catalogue of Microorganisms (GCM) 10K type strain sequencing project: providing services to taxonomists for standard genome sequencing and annotation.</title>
        <authorList>
            <consortium name="The Broad Institute Genomics Platform"/>
            <consortium name="The Broad Institute Genome Sequencing Center for Infectious Disease"/>
            <person name="Wu L."/>
            <person name="Ma J."/>
        </authorList>
    </citation>
    <scope>NUCLEOTIDE SEQUENCE [LARGE SCALE GENOMIC DNA]</scope>
    <source>
        <strain evidence="2">CCUG 49571</strain>
    </source>
</reference>
<dbReference type="Proteomes" id="UP001596028">
    <property type="component" value="Unassembled WGS sequence"/>
</dbReference>
<gene>
    <name evidence="1" type="ORF">ACFO3S_16620</name>
</gene>
<evidence type="ECO:0000313" key="1">
    <source>
        <dbReference type="EMBL" id="MFC4599880.1"/>
    </source>
</evidence>
<dbReference type="EMBL" id="JBHSEP010000012">
    <property type="protein sequence ID" value="MFC4599880.1"/>
    <property type="molecule type" value="Genomic_DNA"/>
</dbReference>
<keyword evidence="2" id="KW-1185">Reference proteome</keyword>
<accession>A0ABV9FD45</accession>
<name>A0ABV9FD45_9BACL</name>
<proteinExistence type="predicted"/>
<comment type="caution">
    <text evidence="1">The sequence shown here is derived from an EMBL/GenBank/DDBJ whole genome shotgun (WGS) entry which is preliminary data.</text>
</comment>
<sequence length="205" mass="22600">MKLYGIRLNPAFEGRFGKFLEDNYVSIGCSGIGDLEGAGRDEIEDRLARISGYSGRELSQSAEEIHLFASGVRDGDLILFADGDTVMLGDVGDYFYVESSDVPEDGACHRRGVTWLHRIARSELNGLVRDMLDAPGAIKTFPYPIQLAQLDRWLSPRTGEPPSEGRPRVDDETVAEALAVLKEALRSGDPDRRERAAAAILRYAK</sequence>
<dbReference type="RefSeq" id="WP_378098512.1">
    <property type="nucleotide sequence ID" value="NZ_JBHSEP010000012.1"/>
</dbReference>
<evidence type="ECO:0000313" key="2">
    <source>
        <dbReference type="Proteomes" id="UP001596028"/>
    </source>
</evidence>